<evidence type="ECO:0000256" key="10">
    <source>
        <dbReference type="ARBA" id="ARBA00022843"/>
    </source>
</evidence>
<proteinExistence type="predicted"/>
<reference evidence="22 23" key="1">
    <citation type="journal article" date="2021" name="G3 (Bethesda)">
        <title>Improved contiguity of the threespine stickleback genome using long-read sequencing.</title>
        <authorList>
            <person name="Nath S."/>
            <person name="Shaw D.E."/>
            <person name="White M.A."/>
        </authorList>
    </citation>
    <scope>NUCLEOTIDE SEQUENCE [LARGE SCALE GENOMIC DNA]</scope>
    <source>
        <strain evidence="22 23">Lake Benthic</strain>
    </source>
</reference>
<evidence type="ECO:0000256" key="3">
    <source>
        <dbReference type="ARBA" id="ARBA00004514"/>
    </source>
</evidence>
<comment type="subcellular location">
    <subcellularLocation>
        <location evidence="2">Cytoplasm</location>
        <location evidence="2">Cytoskeleton</location>
        <location evidence="2">Microtubule organizing center</location>
        <location evidence="2">Centrosome</location>
    </subcellularLocation>
    <subcellularLocation>
        <location evidence="3">Cytoplasm</location>
        <location evidence="3">Cytosol</location>
    </subcellularLocation>
    <subcellularLocation>
        <location evidence="1">Nucleus</location>
    </subcellularLocation>
</comment>
<dbReference type="FunCoup" id="G3PXU6">
    <property type="interactions" value="1496"/>
</dbReference>
<evidence type="ECO:0000256" key="1">
    <source>
        <dbReference type="ARBA" id="ARBA00004123"/>
    </source>
</evidence>
<dbReference type="AlphaFoldDB" id="G3PXU6"/>
<evidence type="ECO:0000256" key="5">
    <source>
        <dbReference type="ARBA" id="ARBA00022499"/>
    </source>
</evidence>
<evidence type="ECO:0000259" key="21">
    <source>
        <dbReference type="SMART" id="SM01022"/>
    </source>
</evidence>
<dbReference type="GO" id="GO:0008270">
    <property type="term" value="F:zinc ion binding"/>
    <property type="evidence" value="ECO:0007669"/>
    <property type="project" value="UniProtKB-KW"/>
</dbReference>
<dbReference type="InterPro" id="IPR007374">
    <property type="entry name" value="ASCH_domain"/>
</dbReference>
<evidence type="ECO:0000256" key="20">
    <source>
        <dbReference type="SAM" id="MobiDB-lite"/>
    </source>
</evidence>
<keyword evidence="14" id="KW-0206">Cytoskeleton</keyword>
<comment type="function">
    <text evidence="16">Transcription coactivator which associates with nuclear receptors, transcriptional coactivators including EP300, CREBBP and NCOA1, and basal transcription factors like TBP and TFIIA to facilitate nuclear receptors-mediated transcription. May thereby play an important role in establishing distinct coactivator complexes under different cellular conditions. Plays a role in thyroid hormone receptor and estrogen receptor transactivation. Also involved in androgen receptor transactivation. Plays a pivotal role in the transactivation of NF-kappa-B, SRF and AP1. Acts as a mediator of transrepression between nuclear receptor and either AP1 or NF-kappa-B. May play a role in the development of neuromuscular junction. May play a role in late myogenic differentiation. Also functions as part of the RQC trigger (RQT) complex that activates the ribosome quality control (RQC) pathway, a pathway that degrades nascent peptide chains during problematic translation.</text>
</comment>
<dbReference type="GO" id="GO:0007409">
    <property type="term" value="P:axonogenesis"/>
    <property type="evidence" value="ECO:0007669"/>
    <property type="project" value="Ensembl"/>
</dbReference>
<keyword evidence="5" id="KW-1017">Isopeptide bond</keyword>
<dbReference type="PANTHER" id="PTHR12963">
    <property type="entry name" value="THYROID RECEPTOR INTERACTING PROTEIN RELATED"/>
    <property type="match status" value="1"/>
</dbReference>
<feature type="region of interest" description="Disordered" evidence="20">
    <location>
        <begin position="349"/>
        <end position="416"/>
    </location>
</feature>
<dbReference type="PANTHER" id="PTHR12963:SF4">
    <property type="entry name" value="ACTIVATING SIGNAL COINTEGRATOR 1"/>
    <property type="match status" value="1"/>
</dbReference>
<keyword evidence="15" id="KW-0539">Nucleus</keyword>
<keyword evidence="10" id="KW-0832">Ubl conjugation</keyword>
<evidence type="ECO:0000256" key="6">
    <source>
        <dbReference type="ARBA" id="ARBA00022553"/>
    </source>
</evidence>
<feature type="domain" description="ASCH" evidence="21">
    <location>
        <begin position="430"/>
        <end position="544"/>
    </location>
</feature>
<evidence type="ECO:0000256" key="12">
    <source>
        <dbReference type="ARBA" id="ARBA00023015"/>
    </source>
</evidence>
<evidence type="ECO:0000256" key="4">
    <source>
        <dbReference type="ARBA" id="ARBA00022490"/>
    </source>
</evidence>
<evidence type="ECO:0000256" key="2">
    <source>
        <dbReference type="ARBA" id="ARBA00004300"/>
    </source>
</evidence>
<evidence type="ECO:0000256" key="8">
    <source>
        <dbReference type="ARBA" id="ARBA00022771"/>
    </source>
</evidence>
<keyword evidence="9" id="KW-0862">Zinc</keyword>
<dbReference type="GO" id="GO:0005813">
    <property type="term" value="C:centrosome"/>
    <property type="evidence" value="ECO:0007669"/>
    <property type="project" value="UniProtKB-SubCell"/>
</dbReference>
<dbReference type="GO" id="GO:0180022">
    <property type="term" value="C:RQC-trigger complex"/>
    <property type="evidence" value="ECO:0007669"/>
    <property type="project" value="InterPro"/>
</dbReference>
<dbReference type="Gene3D" id="2.30.130.30">
    <property type="entry name" value="Hypothetical protein"/>
    <property type="match status" value="1"/>
</dbReference>
<feature type="region of interest" description="Disordered" evidence="20">
    <location>
        <begin position="88"/>
        <end position="144"/>
    </location>
</feature>
<feature type="compositionally biased region" description="Polar residues" evidence="20">
    <location>
        <begin position="366"/>
        <end position="377"/>
    </location>
</feature>
<dbReference type="eggNOG" id="KOG2845">
    <property type="taxonomic scope" value="Eukaryota"/>
</dbReference>
<protein>
    <recommendedName>
        <fullName evidence="18">Activating signal cointegrator 1</fullName>
    </recommendedName>
    <alternativeName>
        <fullName evidence="19">Thyroid receptor-interacting protein 4</fullName>
    </alternativeName>
</protein>
<dbReference type="Pfam" id="PF23135">
    <property type="entry name" value="TRI4_N"/>
    <property type="match status" value="1"/>
</dbReference>
<dbReference type="InParanoid" id="G3PXU6"/>
<dbReference type="GO" id="GO:0005634">
    <property type="term" value="C:nucleus"/>
    <property type="evidence" value="ECO:0007669"/>
    <property type="project" value="UniProtKB-SubCell"/>
</dbReference>
<dbReference type="InterPro" id="IPR015947">
    <property type="entry name" value="PUA-like_sf"/>
</dbReference>
<evidence type="ECO:0000256" key="16">
    <source>
        <dbReference type="ARBA" id="ARBA00055901"/>
    </source>
</evidence>
<dbReference type="Pfam" id="PF23134">
    <property type="entry name" value="TRIP4_3rd"/>
    <property type="match status" value="1"/>
</dbReference>
<keyword evidence="7" id="KW-0479">Metal-binding</keyword>
<evidence type="ECO:0000313" key="23">
    <source>
        <dbReference type="Proteomes" id="UP000007635"/>
    </source>
</evidence>
<dbReference type="Proteomes" id="UP000007635">
    <property type="component" value="Chromosome II"/>
</dbReference>
<keyword evidence="23" id="KW-1185">Reference proteome</keyword>
<dbReference type="FunFam" id="2.30.130.30:FF:000004">
    <property type="entry name" value="Activating signal cointegrator 1"/>
    <property type="match status" value="1"/>
</dbReference>
<evidence type="ECO:0000256" key="7">
    <source>
        <dbReference type="ARBA" id="ARBA00022723"/>
    </source>
</evidence>
<dbReference type="Ensembl" id="ENSGACT00000022477.2">
    <property type="protein sequence ID" value="ENSGACP00000022435.2"/>
    <property type="gene ID" value="ENSGACG00000016986.2"/>
</dbReference>
<dbReference type="Pfam" id="PF06221">
    <property type="entry name" value="zf-C2HC5"/>
    <property type="match status" value="1"/>
</dbReference>
<reference evidence="22" key="2">
    <citation type="submission" date="2025-08" db="UniProtKB">
        <authorList>
            <consortium name="Ensembl"/>
        </authorList>
    </citation>
    <scope>IDENTIFICATION</scope>
</reference>
<sequence>MSEALLQWCVDQLHYKFGLEACEDIVQYILSIENAEEIEEYVGDLLQGTDGRKGQFINEFLSRWKRTKTQATDTSGVFLLKESTSSAESQDVTKDGQKKSKRKGRNKQDVLTVSPAEPEPEAVKTPIDLMRAQENSSSSSTKKKSKFVNIYAKEGQDKLSILLPGRHSCDCLAQKHKLINNCISCGRIVCEQEGSGPCLFCKNLVCTREEQEILQRDSNKSQKLRKKLMGDGGERDYLPSQEAKIKAGLEKAVQHKEKLLEYDKNSVRRTQVLDDEADYFATESNQWLSPDERERLRKQEAELRELRHASRKDRKITLDFAGREVIDEGNNLNEYYNKLDETLMAMNSGSTSKSSVVSNRHGGRQTLGQLVNPNIMQSAPEWVDVGGSKSNKRNPKPGKISAEEKGGEERHKLRLQDRDLQEMSDGGWCLSMHQPWASLLIKGIKRVEGRTWYTSHRGRLWIAAAAKTPTPQEIAEVEAMYRQVYKKEPSFPKDYPTGCLLGCVNVTDCLPQEQFREQLPDSCEESASPFVFICTNPQELLVKFPMKGKHKICKSACFHGSWRLSTTKAPRRGLSIQLQSEAEEKKNSLISREHGKLCFQTNGFILHRVVLARRHVINTGLLLHLV</sequence>
<dbReference type="GeneTree" id="ENSGT00390000005300"/>
<keyword evidence="4" id="KW-0963">Cytoplasm</keyword>
<keyword evidence="13" id="KW-0804">Transcription</keyword>
<dbReference type="InterPro" id="IPR009349">
    <property type="entry name" value="TRIP4/RQT4_C2HC5_Znf"/>
</dbReference>
<evidence type="ECO:0000256" key="11">
    <source>
        <dbReference type="ARBA" id="ARBA00022990"/>
    </source>
</evidence>
<dbReference type="GO" id="GO:0007528">
    <property type="term" value="P:neuromuscular junction development"/>
    <property type="evidence" value="ECO:0007669"/>
    <property type="project" value="Ensembl"/>
</dbReference>
<accession>G3PXU6</accession>
<feature type="compositionally biased region" description="Low complexity" evidence="20">
    <location>
        <begin position="349"/>
        <end position="358"/>
    </location>
</feature>
<dbReference type="GO" id="GO:0061055">
    <property type="term" value="P:myotome development"/>
    <property type="evidence" value="ECO:0007669"/>
    <property type="project" value="Ensembl"/>
</dbReference>
<dbReference type="GO" id="GO:0001966">
    <property type="term" value="P:thigmotaxis"/>
    <property type="evidence" value="ECO:0007669"/>
    <property type="project" value="Ensembl"/>
</dbReference>
<feature type="compositionally biased region" description="Basic and acidic residues" evidence="20">
    <location>
        <begin position="401"/>
        <end position="416"/>
    </location>
</feature>
<dbReference type="SUPFAM" id="SSF88697">
    <property type="entry name" value="PUA domain-like"/>
    <property type="match status" value="1"/>
</dbReference>
<dbReference type="Bgee" id="ENSGACG00000016986">
    <property type="expression patterns" value="Expressed in embryo and 12 other cell types or tissues"/>
</dbReference>
<dbReference type="GO" id="GO:0005829">
    <property type="term" value="C:cytosol"/>
    <property type="evidence" value="ECO:0007669"/>
    <property type="project" value="UniProtKB-SubCell"/>
</dbReference>
<dbReference type="InterPro" id="IPR039128">
    <property type="entry name" value="TRIP4-like"/>
</dbReference>
<comment type="subunit">
    <text evidence="17">Interacts with the thyroid hormone receptor/TR (via the ligand-binding domain); this interaction requires the presence of thyroid hormone. Interacts with the androgen receptor/AR; in an androgen, testosterone and dihydrotestosterone-dependent manner. Interacts with ESR1 (estrogen ligand-bound); competes with UFSP2. Interacts with UFSP2; competes with ligand-bound ESR1. Interacts with DDRGK1 and UFL1; the interaction with DDRGK1 is direct. Interacts with NCOA1. Interacts with EP300. Part of the ASC-1 complex, that contains TRIP4, ASCC1, ASCC2 and ASCC3. Identified in the RQT (ribosome quality control trigger) complex, that contains ASCC2, ASCC3 and TRIP4. Interacts with NEK6. Interacts with CSRP1. Interacts with ZCCHC4.</text>
</comment>
<dbReference type="CDD" id="cd06554">
    <property type="entry name" value="ASCH_ASC-1_like"/>
    <property type="match status" value="1"/>
</dbReference>
<reference evidence="22" key="3">
    <citation type="submission" date="2025-09" db="UniProtKB">
        <authorList>
            <consortium name="Ensembl"/>
        </authorList>
    </citation>
    <scope>IDENTIFICATION</scope>
</reference>
<dbReference type="SMART" id="SM01022">
    <property type="entry name" value="ASCH"/>
    <property type="match status" value="1"/>
</dbReference>
<dbReference type="GO" id="GO:0072344">
    <property type="term" value="P:rescue of stalled ribosome"/>
    <property type="evidence" value="ECO:0007669"/>
    <property type="project" value="InterPro"/>
</dbReference>
<name>G3PXU6_GASAC</name>
<dbReference type="InterPro" id="IPR056993">
    <property type="entry name" value="TRIP4_3rd_dom"/>
</dbReference>
<keyword evidence="6" id="KW-0597">Phosphoprotein</keyword>
<dbReference type="Pfam" id="PF04266">
    <property type="entry name" value="ASCH"/>
    <property type="match status" value="1"/>
</dbReference>
<dbReference type="STRING" id="69293.ENSGACP00000022435"/>
<evidence type="ECO:0000256" key="13">
    <source>
        <dbReference type="ARBA" id="ARBA00023163"/>
    </source>
</evidence>
<evidence type="ECO:0000256" key="19">
    <source>
        <dbReference type="ARBA" id="ARBA00075052"/>
    </source>
</evidence>
<evidence type="ECO:0000256" key="9">
    <source>
        <dbReference type="ARBA" id="ARBA00022833"/>
    </source>
</evidence>
<organism evidence="22 23">
    <name type="scientific">Gasterosteus aculeatus aculeatus</name>
    <name type="common">three-spined stickleback</name>
    <dbReference type="NCBI Taxonomy" id="481459"/>
    <lineage>
        <taxon>Eukaryota</taxon>
        <taxon>Metazoa</taxon>
        <taxon>Chordata</taxon>
        <taxon>Craniata</taxon>
        <taxon>Vertebrata</taxon>
        <taxon>Euteleostomi</taxon>
        <taxon>Actinopterygii</taxon>
        <taxon>Neopterygii</taxon>
        <taxon>Teleostei</taxon>
        <taxon>Neoteleostei</taxon>
        <taxon>Acanthomorphata</taxon>
        <taxon>Eupercaria</taxon>
        <taxon>Perciformes</taxon>
        <taxon>Cottioidei</taxon>
        <taxon>Gasterosteales</taxon>
        <taxon>Gasterosteidae</taxon>
        <taxon>Gasterosteus</taxon>
    </lineage>
</organism>
<keyword evidence="12" id="KW-0805">Transcription regulation</keyword>
<keyword evidence="11" id="KW-0007">Acetylation</keyword>
<evidence type="ECO:0000256" key="18">
    <source>
        <dbReference type="ARBA" id="ARBA00070627"/>
    </source>
</evidence>
<dbReference type="OMA" id="EFNSYRH"/>
<evidence type="ECO:0000256" key="17">
    <source>
        <dbReference type="ARBA" id="ARBA00065803"/>
    </source>
</evidence>
<evidence type="ECO:0000256" key="15">
    <source>
        <dbReference type="ARBA" id="ARBA00023242"/>
    </source>
</evidence>
<evidence type="ECO:0000313" key="22">
    <source>
        <dbReference type="Ensembl" id="ENSGACP00000022435.2"/>
    </source>
</evidence>
<evidence type="ECO:0000256" key="14">
    <source>
        <dbReference type="ARBA" id="ARBA00023212"/>
    </source>
</evidence>
<keyword evidence="8" id="KW-0863">Zinc-finger</keyword>
<dbReference type="InterPro" id="IPR056994">
    <property type="entry name" value="TRI4_N"/>
</dbReference>